<geneLocation type="mitochondrion" evidence="4"/>
<feature type="region of interest" description="Disordered" evidence="1">
    <location>
        <begin position="55"/>
        <end position="75"/>
    </location>
</feature>
<feature type="transmembrane region" description="Helical" evidence="2">
    <location>
        <begin position="6"/>
        <end position="26"/>
    </location>
</feature>
<keyword evidence="5" id="KW-1185">Reference proteome</keyword>
<protein>
    <submittedName>
        <fullName evidence="3">Uncharacterized protein</fullName>
    </submittedName>
</protein>
<keyword evidence="2" id="KW-0812">Transmembrane</keyword>
<dbReference type="Proteomes" id="UP000039324">
    <property type="component" value="Unassembled WGS sequence"/>
</dbReference>
<evidence type="ECO:0000256" key="2">
    <source>
        <dbReference type="SAM" id="Phobius"/>
    </source>
</evidence>
<dbReference type="EMBL" id="OVEO01000003">
    <property type="protein sequence ID" value="SPQ95202.1"/>
    <property type="molecule type" value="Genomic_DNA"/>
</dbReference>
<reference evidence="3 5" key="1">
    <citation type="submission" date="2015-02" db="EMBL/GenBank/DDBJ databases">
        <authorList>
            <person name="Chooi Y.-H."/>
        </authorList>
    </citation>
    <scope>NUCLEOTIDE SEQUENCE [LARGE SCALE GENOMIC DNA]</scope>
    <source>
        <strain evidence="3">E3</strain>
    </source>
</reference>
<organism evidence="3 5">
    <name type="scientific">Plasmodiophora brassicae</name>
    <name type="common">Clubroot disease agent</name>
    <dbReference type="NCBI Taxonomy" id="37360"/>
    <lineage>
        <taxon>Eukaryota</taxon>
        <taxon>Sar</taxon>
        <taxon>Rhizaria</taxon>
        <taxon>Endomyxa</taxon>
        <taxon>Phytomyxea</taxon>
        <taxon>Plasmodiophorida</taxon>
        <taxon>Plasmodiophoridae</taxon>
        <taxon>Plasmodiophora</taxon>
    </lineage>
</organism>
<evidence type="ECO:0000313" key="5">
    <source>
        <dbReference type="Proteomes" id="UP000039324"/>
    </source>
</evidence>
<keyword evidence="2" id="KW-1133">Transmembrane helix</keyword>
<gene>
    <name evidence="3" type="ORF">PBRA_006338</name>
    <name evidence="4" type="ORF">PLBR_LOCUS2417</name>
</gene>
<dbReference type="EMBL" id="CDSF01000083">
    <property type="protein sequence ID" value="CEO98224.1"/>
    <property type="molecule type" value="Genomic_DNA"/>
</dbReference>
<evidence type="ECO:0000256" key="1">
    <source>
        <dbReference type="SAM" id="MobiDB-lite"/>
    </source>
</evidence>
<evidence type="ECO:0000313" key="3">
    <source>
        <dbReference type="EMBL" id="CEO98224.1"/>
    </source>
</evidence>
<keyword evidence="4" id="KW-0496">Mitochondrion</keyword>
<sequence length="209" mass="21822">MDHAAPAILLAVAGVILLMLCCICCLKRSRSWSMAADGDDDGVRQHLLLEDGIEQPEAISDEPPSQDPRPQRSRHPLAAQFSAMAAATQSEGGDAPIPIANRDFQHAVMSSENYVWPSRGGPSAPINVDWGPTGPLSQPADPAADGTHPDTVPADASTGAPAPTNADHQQASQPADPAADDQAADAPSAAPTGKSSKKQKRKFKVNVQQ</sequence>
<dbReference type="AlphaFoldDB" id="A0A0G4ISV8"/>
<proteinExistence type="predicted"/>
<accession>A0A0G4ISV8</accession>
<keyword evidence="2" id="KW-0472">Membrane</keyword>
<evidence type="ECO:0000313" key="4">
    <source>
        <dbReference type="EMBL" id="SPQ95202.1"/>
    </source>
</evidence>
<feature type="region of interest" description="Disordered" evidence="1">
    <location>
        <begin position="125"/>
        <end position="209"/>
    </location>
</feature>
<dbReference type="Proteomes" id="UP000290189">
    <property type="component" value="Unassembled WGS sequence"/>
</dbReference>
<evidence type="ECO:0000313" key="6">
    <source>
        <dbReference type="Proteomes" id="UP000290189"/>
    </source>
</evidence>
<feature type="compositionally biased region" description="Basic residues" evidence="1">
    <location>
        <begin position="195"/>
        <end position="209"/>
    </location>
</feature>
<reference evidence="4 6" key="2">
    <citation type="submission" date="2018-03" db="EMBL/GenBank/DDBJ databases">
        <authorList>
            <person name="Fogelqvist J."/>
        </authorList>
    </citation>
    <scope>NUCLEOTIDE SEQUENCE [LARGE SCALE GENOMIC DNA]</scope>
</reference>
<name>A0A0G4ISV8_PLABS</name>